<dbReference type="Gene3D" id="3.60.110.10">
    <property type="entry name" value="Carbon-nitrogen hydrolase"/>
    <property type="match status" value="1"/>
</dbReference>
<dbReference type="GO" id="GO:0106008">
    <property type="term" value="F:2-oxoglutaramate amidase activity"/>
    <property type="evidence" value="ECO:0007669"/>
    <property type="project" value="TreeGrafter"/>
</dbReference>
<dbReference type="PANTHER" id="PTHR47799:SF1">
    <property type="entry name" value="OMEGA-AMIDASE YAFV"/>
    <property type="match status" value="1"/>
</dbReference>
<dbReference type="Pfam" id="PF00795">
    <property type="entry name" value="CN_hydrolase"/>
    <property type="match status" value="1"/>
</dbReference>
<keyword evidence="2" id="KW-0378">Hydrolase</keyword>
<protein>
    <submittedName>
        <fullName evidence="2">Hydrolase</fullName>
    </submittedName>
</protein>
<sequence length="245" mass="28237">MAKYTSENGHFLVATLQTKTLPTYEENLDFLLNYLQRSQAKLIIAPELFLTNFDYENFEKAAGFYTKALTELLVVVDAQIVVLTMTVKEENDFFNRAVVLHNHKIVHQQEKYKLFKLGNEEKYFTAGEKNKIVKFEIDGVSYAILICFELRFKELWREVEGVDVVLIPARWGKSRVKHLETLSRALAIMNQCFVVLSNSADEDMASASAIISPWGEVYADPSLAFIEKKINLKDIKRVRRLINMT</sequence>
<dbReference type="AlphaFoldDB" id="A0A6S6STJ1"/>
<dbReference type="InterPro" id="IPR036526">
    <property type="entry name" value="C-N_Hydrolase_sf"/>
</dbReference>
<proteinExistence type="predicted"/>
<dbReference type="PROSITE" id="PS50263">
    <property type="entry name" value="CN_HYDROLASE"/>
    <property type="match status" value="1"/>
</dbReference>
<organism evidence="2">
    <name type="scientific">uncultured Sulfurovum sp</name>
    <dbReference type="NCBI Taxonomy" id="269237"/>
    <lineage>
        <taxon>Bacteria</taxon>
        <taxon>Pseudomonadati</taxon>
        <taxon>Campylobacterota</taxon>
        <taxon>Epsilonproteobacteria</taxon>
        <taxon>Campylobacterales</taxon>
        <taxon>Sulfurovaceae</taxon>
        <taxon>Sulfurovum</taxon>
        <taxon>environmental samples</taxon>
    </lineage>
</organism>
<dbReference type="InterPro" id="IPR052737">
    <property type="entry name" value="Omega-amidase_YafV"/>
</dbReference>
<dbReference type="CDD" id="cd07197">
    <property type="entry name" value="nitrilase"/>
    <property type="match status" value="1"/>
</dbReference>
<dbReference type="EMBL" id="CACVAX010000018">
    <property type="protein sequence ID" value="CAA6807955.1"/>
    <property type="molecule type" value="Genomic_DNA"/>
</dbReference>
<dbReference type="SUPFAM" id="SSF56317">
    <property type="entry name" value="Carbon-nitrogen hydrolase"/>
    <property type="match status" value="1"/>
</dbReference>
<name>A0A6S6STJ1_9BACT</name>
<dbReference type="GO" id="GO:0050152">
    <property type="term" value="F:omega-amidase activity"/>
    <property type="evidence" value="ECO:0007669"/>
    <property type="project" value="TreeGrafter"/>
</dbReference>
<evidence type="ECO:0000313" key="2">
    <source>
        <dbReference type="EMBL" id="CAA6807955.1"/>
    </source>
</evidence>
<feature type="domain" description="CN hydrolase" evidence="1">
    <location>
        <begin position="11"/>
        <end position="237"/>
    </location>
</feature>
<accession>A0A6S6STJ1</accession>
<dbReference type="InterPro" id="IPR003010">
    <property type="entry name" value="C-N_Hydrolase"/>
</dbReference>
<evidence type="ECO:0000259" key="1">
    <source>
        <dbReference type="PROSITE" id="PS50263"/>
    </source>
</evidence>
<gene>
    <name evidence="2" type="ORF">HELGO_WM3810</name>
</gene>
<dbReference type="PANTHER" id="PTHR47799">
    <property type="entry name" value="OMEGA-AMIDASE YAFV"/>
    <property type="match status" value="1"/>
</dbReference>
<reference evidence="2" key="1">
    <citation type="submission" date="2020-01" db="EMBL/GenBank/DDBJ databases">
        <authorList>
            <person name="Meier V. D."/>
            <person name="Meier V D."/>
        </authorList>
    </citation>
    <scope>NUCLEOTIDE SEQUENCE</scope>
    <source>
        <strain evidence="2">HLG_WM_MAG_04</strain>
    </source>
</reference>